<dbReference type="FunFam" id="3.10.580.10:FF:000003">
    <property type="entry name" value="Protein kinase AMP-activated non-catalytic subunit gamma 1"/>
    <property type="match status" value="1"/>
</dbReference>
<dbReference type="SUPFAM" id="SSF54631">
    <property type="entry name" value="CBS-domain pair"/>
    <property type="match status" value="2"/>
</dbReference>
<reference evidence="15" key="2">
    <citation type="submission" date="2025-09" db="UniProtKB">
        <authorList>
            <consortium name="Ensembl"/>
        </authorList>
    </citation>
    <scope>IDENTIFICATION</scope>
</reference>
<dbReference type="InterPro" id="IPR000644">
    <property type="entry name" value="CBS_dom"/>
</dbReference>
<feature type="region of interest" description="Disordered" evidence="13">
    <location>
        <begin position="1"/>
        <end position="190"/>
    </location>
</feature>
<evidence type="ECO:0000256" key="4">
    <source>
        <dbReference type="ARBA" id="ARBA00022737"/>
    </source>
</evidence>
<feature type="compositionally biased region" description="Pro residues" evidence="13">
    <location>
        <begin position="143"/>
        <end position="155"/>
    </location>
</feature>
<evidence type="ECO:0000256" key="8">
    <source>
        <dbReference type="ARBA" id="ARBA00023122"/>
    </source>
</evidence>
<keyword evidence="2" id="KW-0444">Lipid biosynthesis</keyword>
<feature type="compositionally biased region" description="Polar residues" evidence="13">
    <location>
        <begin position="177"/>
        <end position="190"/>
    </location>
</feature>
<organism evidence="15 16">
    <name type="scientific">Cyprinus carpio carpio</name>
    <dbReference type="NCBI Taxonomy" id="630221"/>
    <lineage>
        <taxon>Eukaryota</taxon>
        <taxon>Metazoa</taxon>
        <taxon>Chordata</taxon>
        <taxon>Craniata</taxon>
        <taxon>Vertebrata</taxon>
        <taxon>Euteleostomi</taxon>
        <taxon>Actinopterygii</taxon>
        <taxon>Neopterygii</taxon>
        <taxon>Teleostei</taxon>
        <taxon>Ostariophysi</taxon>
        <taxon>Cypriniformes</taxon>
        <taxon>Cyprinidae</taxon>
        <taxon>Cyprininae</taxon>
        <taxon>Cyprinus</taxon>
    </lineage>
</organism>
<evidence type="ECO:0000313" key="16">
    <source>
        <dbReference type="Proteomes" id="UP001108240"/>
    </source>
</evidence>
<evidence type="ECO:0000313" key="15">
    <source>
        <dbReference type="Ensembl" id="ENSCCRP00000027218.2"/>
    </source>
</evidence>
<dbReference type="PANTHER" id="PTHR13780">
    <property type="entry name" value="AMP-ACTIVATED PROTEIN KINASE, GAMMA REGULATORY SUBUNIT"/>
    <property type="match status" value="1"/>
</dbReference>
<dbReference type="GeneTree" id="ENSGT00950000183019"/>
<comment type="subunit">
    <text evidence="11">AMPK is a heterotrimer of an alpha catalytic subunit (PRKAA1 or PRKAA2), a beta (PRKAB1 or PRKAB2) and a gamma non-catalytic subunits (PRKAG1, PRKAG2 or PRKAG3). Interacts with FNIP1 and FNIP2.</text>
</comment>
<evidence type="ECO:0000256" key="12">
    <source>
        <dbReference type="PROSITE-ProRule" id="PRU00703"/>
    </source>
</evidence>
<dbReference type="GO" id="GO:0005634">
    <property type="term" value="C:nucleus"/>
    <property type="evidence" value="ECO:0007669"/>
    <property type="project" value="TreeGrafter"/>
</dbReference>
<keyword evidence="6" id="KW-0067">ATP-binding</keyword>
<name>A0A8C1B3T1_CYPCA</name>
<dbReference type="CDD" id="cd04641">
    <property type="entry name" value="CBS_euAMPK_gamma-like_repeat2"/>
    <property type="match status" value="1"/>
</dbReference>
<dbReference type="GO" id="GO:0016208">
    <property type="term" value="F:AMP binding"/>
    <property type="evidence" value="ECO:0007669"/>
    <property type="project" value="TreeGrafter"/>
</dbReference>
<keyword evidence="8 12" id="KW-0129">CBS domain</keyword>
<dbReference type="FunFam" id="3.10.580.10:FF:000004">
    <property type="entry name" value="Protein kinase AMP-activated non-catalytic subunit gamma 2"/>
    <property type="match status" value="1"/>
</dbReference>
<dbReference type="Gene3D" id="3.10.580.10">
    <property type="entry name" value="CBS-domain"/>
    <property type="match status" value="2"/>
</dbReference>
<evidence type="ECO:0000259" key="14">
    <source>
        <dbReference type="PROSITE" id="PS51371"/>
    </source>
</evidence>
<proteinExistence type="inferred from homology"/>
<dbReference type="Ensembl" id="ENSCCRT00000029537.2">
    <property type="protein sequence ID" value="ENSCCRP00000027218.2"/>
    <property type="gene ID" value="ENSCCRG00000013962.2"/>
</dbReference>
<dbReference type="Pfam" id="PF00571">
    <property type="entry name" value="CBS"/>
    <property type="match status" value="3"/>
</dbReference>
<dbReference type="PANTHER" id="PTHR13780:SF122">
    <property type="entry name" value="5'-AMP-ACTIVATED PROTEIN KINASE SUBUNIT GAMMA-2"/>
    <property type="match status" value="1"/>
</dbReference>
<evidence type="ECO:0000256" key="1">
    <source>
        <dbReference type="ARBA" id="ARBA00006750"/>
    </source>
</evidence>
<keyword evidence="16" id="KW-1185">Reference proteome</keyword>
<evidence type="ECO:0000256" key="13">
    <source>
        <dbReference type="SAM" id="MobiDB-lite"/>
    </source>
</evidence>
<comment type="similarity">
    <text evidence="1">Belongs to the 5'-AMP-activated protein kinase gamma subunit family.</text>
</comment>
<evidence type="ECO:0000256" key="2">
    <source>
        <dbReference type="ARBA" id="ARBA00022516"/>
    </source>
</evidence>
<keyword evidence="3" id="KW-0597">Phosphoprotein</keyword>
<evidence type="ECO:0000256" key="3">
    <source>
        <dbReference type="ARBA" id="ARBA00022553"/>
    </source>
</evidence>
<dbReference type="SMART" id="SM00116">
    <property type="entry name" value="CBS"/>
    <property type="match status" value="4"/>
</dbReference>
<feature type="compositionally biased region" description="Low complexity" evidence="13">
    <location>
        <begin position="109"/>
        <end position="130"/>
    </location>
</feature>
<dbReference type="PROSITE" id="PS51371">
    <property type="entry name" value="CBS"/>
    <property type="match status" value="3"/>
</dbReference>
<feature type="domain" description="CBS" evidence="14">
    <location>
        <begin position="476"/>
        <end position="534"/>
    </location>
</feature>
<dbReference type="CDD" id="cd04618">
    <property type="entry name" value="CBS_euAMPK_gamma-like_repeat1"/>
    <property type="match status" value="1"/>
</dbReference>
<dbReference type="GO" id="GO:0005524">
    <property type="term" value="F:ATP binding"/>
    <property type="evidence" value="ECO:0007669"/>
    <property type="project" value="UniProtKB-KW"/>
</dbReference>
<keyword evidence="7" id="KW-0443">Lipid metabolism</keyword>
<dbReference type="GO" id="GO:0019887">
    <property type="term" value="F:protein kinase regulator activity"/>
    <property type="evidence" value="ECO:0007669"/>
    <property type="project" value="TreeGrafter"/>
</dbReference>
<dbReference type="Proteomes" id="UP001108240">
    <property type="component" value="Unplaced"/>
</dbReference>
<evidence type="ECO:0000256" key="10">
    <source>
        <dbReference type="ARBA" id="ARBA00023180"/>
    </source>
</evidence>
<accession>A0A8C1B3T1</accession>
<dbReference type="GO" id="GO:0006633">
    <property type="term" value="P:fatty acid biosynthetic process"/>
    <property type="evidence" value="ECO:0007669"/>
    <property type="project" value="UniProtKB-KW"/>
</dbReference>
<keyword evidence="9" id="KW-0276">Fatty acid metabolism</keyword>
<keyword evidence="5" id="KW-0547">Nucleotide-binding</keyword>
<dbReference type="InterPro" id="IPR046342">
    <property type="entry name" value="CBS_dom_sf"/>
</dbReference>
<protein>
    <submittedName>
        <fullName evidence="15">Protein kinase, AMP-activated, gamma 2 non-catalytic subunit b</fullName>
    </submittedName>
</protein>
<sequence>MGSTVMDSKKKDCAKKSSKKKRALRLNMPDLSTFTSSLKEGETHGADRDEMHKGDRSDSASPRLKPPSSQPFTPASAPILARTSPGTPKTIFPYPLSSHQNSPPKSPRRLSFSGIFRSSSSSAPASIKLFSKSRKGSGLSTPPTTPTQSPVPPVFPMETPSPAEHVEERRSRSLSSPPDTGQRFSLSTSTTKPPIASYTFNSTSRQSCVLAEGMLEKLELDNEAAEEPDSDIYMHFMKSHKCYDLIPTSSKLVVFDTTLQVKKAFFALVANGVRAAPLWETKKQSFVGMLTITDFIIILHRYYKSPLVQIYELEEHKIETWRELYLQETFKPLVNTSPDASIFDAVYSLIKNKIHRLPVIDPVTGNALYILTHKRILKFLQLFVCEMPKPAFMRQTLEELGIGTYSNIAFIHPDTPIIKALGMFVERRVSALPVVDVTGKVVDIYSKFDVINLAAEKTYNNLDITVTQALLHRSQYFEGVMKCYRHETLDTIVDRIVKAEVHRLVVVDDNSSIEGIISLSDILQALVLTPAGQRRKPCREWERSFEEELSWDTTVFWGKRRRGFRWRERASD</sequence>
<dbReference type="GO" id="GO:0019901">
    <property type="term" value="F:protein kinase binding"/>
    <property type="evidence" value="ECO:0007669"/>
    <property type="project" value="TreeGrafter"/>
</dbReference>
<evidence type="ECO:0000256" key="11">
    <source>
        <dbReference type="ARBA" id="ARBA00025878"/>
    </source>
</evidence>
<evidence type="ECO:0000256" key="7">
    <source>
        <dbReference type="ARBA" id="ARBA00023098"/>
    </source>
</evidence>
<dbReference type="OMA" id="MYSSASH"/>
<dbReference type="InterPro" id="IPR050511">
    <property type="entry name" value="AMPK_gamma/SDS23_families"/>
</dbReference>
<feature type="domain" description="CBS" evidence="14">
    <location>
        <begin position="402"/>
        <end position="464"/>
    </location>
</feature>
<feature type="compositionally biased region" description="Basic and acidic residues" evidence="13">
    <location>
        <begin position="39"/>
        <end position="58"/>
    </location>
</feature>
<keyword evidence="10" id="KW-0325">Glycoprotein</keyword>
<reference evidence="15" key="1">
    <citation type="submission" date="2025-08" db="UniProtKB">
        <authorList>
            <consortium name="Ensembl"/>
        </authorList>
    </citation>
    <scope>IDENTIFICATION</scope>
</reference>
<dbReference type="GO" id="GO:0031588">
    <property type="term" value="C:nucleotide-activated protein kinase complex"/>
    <property type="evidence" value="ECO:0007669"/>
    <property type="project" value="TreeGrafter"/>
</dbReference>
<evidence type="ECO:0000256" key="5">
    <source>
        <dbReference type="ARBA" id="ARBA00022741"/>
    </source>
</evidence>
<evidence type="ECO:0000256" key="9">
    <source>
        <dbReference type="ARBA" id="ARBA00023160"/>
    </source>
</evidence>
<feature type="domain" description="CBS" evidence="14">
    <location>
        <begin position="329"/>
        <end position="389"/>
    </location>
</feature>
<dbReference type="AlphaFoldDB" id="A0A8C1B3T1"/>
<dbReference type="GO" id="GO:0005829">
    <property type="term" value="C:cytosol"/>
    <property type="evidence" value="ECO:0007669"/>
    <property type="project" value="UniProtKB-ARBA"/>
</dbReference>
<keyword evidence="9" id="KW-0275">Fatty acid biosynthesis</keyword>
<keyword evidence="4" id="KW-0677">Repeat</keyword>
<evidence type="ECO:0000256" key="6">
    <source>
        <dbReference type="ARBA" id="ARBA00022840"/>
    </source>
</evidence>